<keyword evidence="1" id="KW-0805">Transcription regulation</keyword>
<evidence type="ECO:0000256" key="1">
    <source>
        <dbReference type="ARBA" id="ARBA00023015"/>
    </source>
</evidence>
<dbReference type="InterPro" id="IPR036915">
    <property type="entry name" value="Cyclin-like_sf"/>
</dbReference>
<dbReference type="InterPro" id="IPR013763">
    <property type="entry name" value="Cyclin-like_dom"/>
</dbReference>
<proteinExistence type="predicted"/>
<protein>
    <recommendedName>
        <fullName evidence="3">Cyclin-like domain-containing protein</fullName>
    </recommendedName>
</protein>
<feature type="domain" description="Cyclin-like" evidence="3">
    <location>
        <begin position="302"/>
        <end position="383"/>
    </location>
</feature>
<dbReference type="SUPFAM" id="SSF47954">
    <property type="entry name" value="Cyclin-like"/>
    <property type="match status" value="2"/>
</dbReference>
<feature type="domain" description="Cyclin-like" evidence="3">
    <location>
        <begin position="197"/>
        <end position="281"/>
    </location>
</feature>
<dbReference type="Gene3D" id="1.10.472.170">
    <property type="match status" value="1"/>
</dbReference>
<dbReference type="InterPro" id="IPR000812">
    <property type="entry name" value="TFIIB"/>
</dbReference>
<accession>A0A6C0LQ57</accession>
<dbReference type="Pfam" id="PF00382">
    <property type="entry name" value="TFIIB"/>
    <property type="match status" value="2"/>
</dbReference>
<dbReference type="PRINTS" id="PR00685">
    <property type="entry name" value="TIFACTORIIB"/>
</dbReference>
<dbReference type="CDD" id="cd00043">
    <property type="entry name" value="CYCLIN_SF"/>
    <property type="match status" value="1"/>
</dbReference>
<dbReference type="PANTHER" id="PTHR11618">
    <property type="entry name" value="TRANSCRIPTION INITIATION FACTOR IIB-RELATED"/>
    <property type="match status" value="1"/>
</dbReference>
<keyword evidence="2" id="KW-0804">Transcription</keyword>
<dbReference type="GO" id="GO:0005634">
    <property type="term" value="C:nucleus"/>
    <property type="evidence" value="ECO:0007669"/>
    <property type="project" value="TreeGrafter"/>
</dbReference>
<evidence type="ECO:0000259" key="3">
    <source>
        <dbReference type="SMART" id="SM00385"/>
    </source>
</evidence>
<sequence>MISPEKKITIRVKINKNKSNVSVGTEQMNIQLQPVDDVKLEKKSENKTKKKKSNLSTIDKSKLWDIFDSDIKTLQHEEDANIECIYSTKELDLCNECNSPLVIMEDGFPTCINKTCGIICRDTLDYSPEWRFYGNEDKNANDPTRCGNPINPLLVESSFGCKVLCSSNSSYEMKKIRKWAEWQSMPHKEKSLYDEFQFITVMAQNAGIPRIFIDDAMSIHKDISEQKMFRGMNRDGIKAASIYISCRLNGCPRTPHEIAEIFKLDKTSATNGCSMAVNILHNIERNVETSQQSDLCVTMPSSFIERYCSKLGFNQELIMLSKFVTNKIEKNNIITDNIPHAIAAGIVYFIAHNCNLHVTKLDIKAVCGVSEVTINKCFKKLESIREQLIPQCILDKYM</sequence>
<dbReference type="SMART" id="SM00385">
    <property type="entry name" value="CYCLIN"/>
    <property type="match status" value="2"/>
</dbReference>
<dbReference type="PANTHER" id="PTHR11618:SF13">
    <property type="entry name" value="TRANSCRIPTION INITIATION FACTOR IIB"/>
    <property type="match status" value="1"/>
</dbReference>
<dbReference type="AlphaFoldDB" id="A0A6C0LQ57"/>
<dbReference type="Gene3D" id="1.10.472.10">
    <property type="entry name" value="Cyclin-like"/>
    <property type="match status" value="1"/>
</dbReference>
<organism evidence="4">
    <name type="scientific">viral metagenome</name>
    <dbReference type="NCBI Taxonomy" id="1070528"/>
    <lineage>
        <taxon>unclassified sequences</taxon>
        <taxon>metagenomes</taxon>
        <taxon>organismal metagenomes</taxon>
    </lineage>
</organism>
<dbReference type="GO" id="GO:0097550">
    <property type="term" value="C:transcription preinitiation complex"/>
    <property type="evidence" value="ECO:0007669"/>
    <property type="project" value="TreeGrafter"/>
</dbReference>
<dbReference type="GO" id="GO:0017025">
    <property type="term" value="F:TBP-class protein binding"/>
    <property type="evidence" value="ECO:0007669"/>
    <property type="project" value="InterPro"/>
</dbReference>
<dbReference type="InterPro" id="IPR013150">
    <property type="entry name" value="TFIIB_cyclin"/>
</dbReference>
<name>A0A6C0LQ57_9ZZZZ</name>
<evidence type="ECO:0000256" key="2">
    <source>
        <dbReference type="ARBA" id="ARBA00023163"/>
    </source>
</evidence>
<evidence type="ECO:0000313" key="4">
    <source>
        <dbReference type="EMBL" id="QHU32500.1"/>
    </source>
</evidence>
<dbReference type="GO" id="GO:0070897">
    <property type="term" value="P:transcription preinitiation complex assembly"/>
    <property type="evidence" value="ECO:0007669"/>
    <property type="project" value="InterPro"/>
</dbReference>
<dbReference type="EMBL" id="MN740540">
    <property type="protein sequence ID" value="QHU32500.1"/>
    <property type="molecule type" value="Genomic_DNA"/>
</dbReference>
<reference evidence="4" key="1">
    <citation type="journal article" date="2020" name="Nature">
        <title>Giant virus diversity and host interactions through global metagenomics.</title>
        <authorList>
            <person name="Schulz F."/>
            <person name="Roux S."/>
            <person name="Paez-Espino D."/>
            <person name="Jungbluth S."/>
            <person name="Walsh D.A."/>
            <person name="Denef V.J."/>
            <person name="McMahon K.D."/>
            <person name="Konstantinidis K.T."/>
            <person name="Eloe-Fadrosh E.A."/>
            <person name="Kyrpides N.C."/>
            <person name="Woyke T."/>
        </authorList>
    </citation>
    <scope>NUCLEOTIDE SEQUENCE</scope>
    <source>
        <strain evidence="4">GVMAG-M-3300027969-2</strain>
    </source>
</reference>